<accession>A0A9D3MC09</accession>
<organism evidence="2 3">
    <name type="scientific">Anguilla anguilla</name>
    <name type="common">European freshwater eel</name>
    <name type="synonym">Muraena anguilla</name>
    <dbReference type="NCBI Taxonomy" id="7936"/>
    <lineage>
        <taxon>Eukaryota</taxon>
        <taxon>Metazoa</taxon>
        <taxon>Chordata</taxon>
        <taxon>Craniata</taxon>
        <taxon>Vertebrata</taxon>
        <taxon>Euteleostomi</taxon>
        <taxon>Actinopterygii</taxon>
        <taxon>Neopterygii</taxon>
        <taxon>Teleostei</taxon>
        <taxon>Anguilliformes</taxon>
        <taxon>Anguillidae</taxon>
        <taxon>Anguilla</taxon>
    </lineage>
</organism>
<feature type="region of interest" description="Disordered" evidence="1">
    <location>
        <begin position="1"/>
        <end position="80"/>
    </location>
</feature>
<protein>
    <submittedName>
        <fullName evidence="2">Uncharacterized protein</fullName>
    </submittedName>
</protein>
<keyword evidence="3" id="KW-1185">Reference proteome</keyword>
<proteinExistence type="predicted"/>
<dbReference type="AlphaFoldDB" id="A0A9D3MC09"/>
<evidence type="ECO:0000313" key="2">
    <source>
        <dbReference type="EMBL" id="KAG5846215.1"/>
    </source>
</evidence>
<name>A0A9D3MC09_ANGAN</name>
<dbReference type="Proteomes" id="UP001044222">
    <property type="component" value="Chromosome 7"/>
</dbReference>
<dbReference type="EMBL" id="JAFIRN010000007">
    <property type="protein sequence ID" value="KAG5846215.1"/>
    <property type="molecule type" value="Genomic_DNA"/>
</dbReference>
<gene>
    <name evidence="2" type="ORF">ANANG_G00147430</name>
</gene>
<sequence length="140" mass="15151">MREVGVGGARAGEVEEDGGVEGEDADWQVPAVQQSTESTEEERAADRTHTCWAMSPVQRSSALRTRRPLPPGPSGGAPLSETHMVTVEHAAERSGIRRPSRRRALSGRADHARLFKALLWVARAGGRYAHEGAKSALCWV</sequence>
<reference evidence="2" key="1">
    <citation type="submission" date="2021-01" db="EMBL/GenBank/DDBJ databases">
        <title>A chromosome-scale assembly of European eel, Anguilla anguilla.</title>
        <authorList>
            <person name="Henkel C."/>
            <person name="Jong-Raadsen S.A."/>
            <person name="Dufour S."/>
            <person name="Weltzien F.-A."/>
            <person name="Palstra A.P."/>
            <person name="Pelster B."/>
            <person name="Spaink H.P."/>
            <person name="Van Den Thillart G.E."/>
            <person name="Jansen H."/>
            <person name="Zahm M."/>
            <person name="Klopp C."/>
            <person name="Cedric C."/>
            <person name="Louis A."/>
            <person name="Berthelot C."/>
            <person name="Parey E."/>
            <person name="Roest Crollius H."/>
            <person name="Montfort J."/>
            <person name="Robinson-Rechavi M."/>
            <person name="Bucao C."/>
            <person name="Bouchez O."/>
            <person name="Gislard M."/>
            <person name="Lluch J."/>
            <person name="Milhes M."/>
            <person name="Lampietro C."/>
            <person name="Lopez Roques C."/>
            <person name="Donnadieu C."/>
            <person name="Braasch I."/>
            <person name="Desvignes T."/>
            <person name="Postlethwait J."/>
            <person name="Bobe J."/>
            <person name="Guiguen Y."/>
            <person name="Dirks R."/>
        </authorList>
    </citation>
    <scope>NUCLEOTIDE SEQUENCE</scope>
    <source>
        <strain evidence="2">Tag_6206</strain>
        <tissue evidence="2">Liver</tissue>
    </source>
</reference>
<evidence type="ECO:0000256" key="1">
    <source>
        <dbReference type="SAM" id="MobiDB-lite"/>
    </source>
</evidence>
<feature type="compositionally biased region" description="Acidic residues" evidence="1">
    <location>
        <begin position="14"/>
        <end position="26"/>
    </location>
</feature>
<comment type="caution">
    <text evidence="2">The sequence shown here is derived from an EMBL/GenBank/DDBJ whole genome shotgun (WGS) entry which is preliminary data.</text>
</comment>
<feature type="compositionally biased region" description="Gly residues" evidence="1">
    <location>
        <begin position="1"/>
        <end position="10"/>
    </location>
</feature>
<evidence type="ECO:0000313" key="3">
    <source>
        <dbReference type="Proteomes" id="UP001044222"/>
    </source>
</evidence>